<dbReference type="InterPro" id="IPR036691">
    <property type="entry name" value="Endo/exonu/phosph_ase_sf"/>
</dbReference>
<dbReference type="SUPFAM" id="SSF56219">
    <property type="entry name" value="DNase I-like"/>
    <property type="match status" value="1"/>
</dbReference>
<dbReference type="AlphaFoldDB" id="A0AAV4HQP4"/>
<evidence type="ECO:0000313" key="1">
    <source>
        <dbReference type="EMBL" id="GFR99378.1"/>
    </source>
</evidence>
<dbReference type="EMBL" id="BMAT01009135">
    <property type="protein sequence ID" value="GFR99378.1"/>
    <property type="molecule type" value="Genomic_DNA"/>
</dbReference>
<comment type="caution">
    <text evidence="1">The sequence shown here is derived from an EMBL/GenBank/DDBJ whole genome shotgun (WGS) entry which is preliminary data.</text>
</comment>
<keyword evidence="2" id="KW-1185">Reference proteome</keyword>
<name>A0AAV4HQP4_9GAST</name>
<dbReference type="Proteomes" id="UP000762676">
    <property type="component" value="Unassembled WGS sequence"/>
</dbReference>
<evidence type="ECO:0000313" key="2">
    <source>
        <dbReference type="Proteomes" id="UP000762676"/>
    </source>
</evidence>
<protein>
    <recommendedName>
        <fullName evidence="3">Endonuclease/exonuclease/phosphatase domain-containing protein</fullName>
    </recommendedName>
</protein>
<evidence type="ECO:0008006" key="3">
    <source>
        <dbReference type="Google" id="ProtNLM"/>
    </source>
</evidence>
<gene>
    <name evidence="1" type="ORF">ElyMa_004527000</name>
</gene>
<sequence>MTFNILQWNIRGLRANLEELLNVTKNCNIGIMAIQDSKLPEGWAPPRGFQLLSSEEPSRGASTFHKKLIKSYKNKLKYQSGRCSGKNILSKSSNSVFFISPSGRKYF</sequence>
<proteinExistence type="predicted"/>
<accession>A0AAV4HQP4</accession>
<dbReference type="Gene3D" id="3.60.10.10">
    <property type="entry name" value="Endonuclease/exonuclease/phosphatase"/>
    <property type="match status" value="1"/>
</dbReference>
<reference evidence="1 2" key="1">
    <citation type="journal article" date="2021" name="Elife">
        <title>Chloroplast acquisition without the gene transfer in kleptoplastic sea slugs, Plakobranchus ocellatus.</title>
        <authorList>
            <person name="Maeda T."/>
            <person name="Takahashi S."/>
            <person name="Yoshida T."/>
            <person name="Shimamura S."/>
            <person name="Takaki Y."/>
            <person name="Nagai Y."/>
            <person name="Toyoda A."/>
            <person name="Suzuki Y."/>
            <person name="Arimoto A."/>
            <person name="Ishii H."/>
            <person name="Satoh N."/>
            <person name="Nishiyama T."/>
            <person name="Hasebe M."/>
            <person name="Maruyama T."/>
            <person name="Minagawa J."/>
            <person name="Obokata J."/>
            <person name="Shigenobu S."/>
        </authorList>
    </citation>
    <scope>NUCLEOTIDE SEQUENCE [LARGE SCALE GENOMIC DNA]</scope>
</reference>
<organism evidence="1 2">
    <name type="scientific">Elysia marginata</name>
    <dbReference type="NCBI Taxonomy" id="1093978"/>
    <lineage>
        <taxon>Eukaryota</taxon>
        <taxon>Metazoa</taxon>
        <taxon>Spiralia</taxon>
        <taxon>Lophotrochozoa</taxon>
        <taxon>Mollusca</taxon>
        <taxon>Gastropoda</taxon>
        <taxon>Heterobranchia</taxon>
        <taxon>Euthyneura</taxon>
        <taxon>Panpulmonata</taxon>
        <taxon>Sacoglossa</taxon>
        <taxon>Placobranchoidea</taxon>
        <taxon>Plakobranchidae</taxon>
        <taxon>Elysia</taxon>
    </lineage>
</organism>